<feature type="compositionally biased region" description="Low complexity" evidence="2">
    <location>
        <begin position="1"/>
        <end position="13"/>
    </location>
</feature>
<proteinExistence type="inferred from homology"/>
<dbReference type="PROSITE" id="PS51767">
    <property type="entry name" value="PEPTIDASE_A1"/>
    <property type="match status" value="1"/>
</dbReference>
<dbReference type="Gene3D" id="2.40.70.10">
    <property type="entry name" value="Acid Proteases"/>
    <property type="match status" value="1"/>
</dbReference>
<evidence type="ECO:0000313" key="5">
    <source>
        <dbReference type="Proteomes" id="UP000298061"/>
    </source>
</evidence>
<dbReference type="AlphaFoldDB" id="A0A4Z0A3X7"/>
<evidence type="ECO:0000259" key="3">
    <source>
        <dbReference type="PROSITE" id="PS51767"/>
    </source>
</evidence>
<dbReference type="Pfam" id="PF00026">
    <property type="entry name" value="Asp"/>
    <property type="match status" value="1"/>
</dbReference>
<evidence type="ECO:0000256" key="1">
    <source>
        <dbReference type="ARBA" id="ARBA00007447"/>
    </source>
</evidence>
<keyword evidence="5" id="KW-1185">Reference proteome</keyword>
<dbReference type="OrthoDB" id="2747330at2759"/>
<dbReference type="EMBL" id="SFCI01000258">
    <property type="protein sequence ID" value="TFY81033.1"/>
    <property type="molecule type" value="Genomic_DNA"/>
</dbReference>
<accession>A0A4Z0A3X7</accession>
<evidence type="ECO:0000256" key="2">
    <source>
        <dbReference type="SAM" id="MobiDB-lite"/>
    </source>
</evidence>
<dbReference type="InterPro" id="IPR021109">
    <property type="entry name" value="Peptidase_aspartic_dom_sf"/>
</dbReference>
<dbReference type="GO" id="GO:0006508">
    <property type="term" value="P:proteolysis"/>
    <property type="evidence" value="ECO:0007669"/>
    <property type="project" value="InterPro"/>
</dbReference>
<dbReference type="PANTHER" id="PTHR47966">
    <property type="entry name" value="BETA-SITE APP-CLEAVING ENZYME, ISOFORM A-RELATED"/>
    <property type="match status" value="1"/>
</dbReference>
<evidence type="ECO:0000313" key="4">
    <source>
        <dbReference type="EMBL" id="TFY81033.1"/>
    </source>
</evidence>
<feature type="domain" description="Peptidase A1" evidence="3">
    <location>
        <begin position="52"/>
        <end position="425"/>
    </location>
</feature>
<dbReference type="CDD" id="cd05471">
    <property type="entry name" value="pepsin_like"/>
    <property type="match status" value="1"/>
</dbReference>
<feature type="compositionally biased region" description="Basic and acidic residues" evidence="2">
    <location>
        <begin position="18"/>
        <end position="29"/>
    </location>
</feature>
<dbReference type="PANTHER" id="PTHR47966:SF57">
    <property type="entry name" value="PEPTIDASE A1 DOMAIN-CONTAINING PROTEIN"/>
    <property type="match status" value="1"/>
</dbReference>
<dbReference type="SUPFAM" id="SSF50630">
    <property type="entry name" value="Acid proteases"/>
    <property type="match status" value="1"/>
</dbReference>
<feature type="compositionally biased region" description="Basic and acidic residues" evidence="2">
    <location>
        <begin position="326"/>
        <end position="355"/>
    </location>
</feature>
<feature type="non-terminal residue" evidence="4">
    <location>
        <position position="425"/>
    </location>
</feature>
<protein>
    <recommendedName>
        <fullName evidence="3">Peptidase A1 domain-containing protein</fullName>
    </recommendedName>
</protein>
<sequence>MPATAPRSTPAARWKGKARADQPAKRNEGDGGAGGVVLALDMVGGGFYEAVYTLPVSIGSSGQNLSLQVDTGSSDMWMASTACSSSACSNTKGRQYNMDSGSGRPTGATFDITYLAGDVHGPIYWDTVNVGGYNIDNQAFAAATQVDSEPLENLFDGILGLALPINSVIAQQLPPVTGNTPDGAPFTSNLFGMTPTTSAPSARFLSLTLSRPDSDETPSMLGIGRHPSQIVPDPSKIRYSTVESQNSDGIFFWQSSVRAITVYVDGEAKPINVGRSHSGAVFPSAVLDSGVPYILATTAIANGIYGAMGIGPASDGNFGNGAPSPRPDDGPPPRRRLLELRGPHPDRERPARTARDGLADMILGVPFLRNTYTVMAYDSPDANGVFPTHDNAALLDDESLNSSIHPRLGLLGLTNATQALDEFHT</sequence>
<organism evidence="4 5">
    <name type="scientific">Hericium alpestre</name>
    <dbReference type="NCBI Taxonomy" id="135208"/>
    <lineage>
        <taxon>Eukaryota</taxon>
        <taxon>Fungi</taxon>
        <taxon>Dikarya</taxon>
        <taxon>Basidiomycota</taxon>
        <taxon>Agaricomycotina</taxon>
        <taxon>Agaricomycetes</taxon>
        <taxon>Russulales</taxon>
        <taxon>Hericiaceae</taxon>
        <taxon>Hericium</taxon>
    </lineage>
</organism>
<feature type="region of interest" description="Disordered" evidence="2">
    <location>
        <begin position="316"/>
        <end position="355"/>
    </location>
</feature>
<name>A0A4Z0A3X7_9AGAM</name>
<reference evidence="4 5" key="1">
    <citation type="submission" date="2019-02" db="EMBL/GenBank/DDBJ databases">
        <title>Genome sequencing of the rare red list fungi Hericium alpestre (H. flagellum).</title>
        <authorList>
            <person name="Buettner E."/>
            <person name="Kellner H."/>
        </authorList>
    </citation>
    <scope>NUCLEOTIDE SEQUENCE [LARGE SCALE GENOMIC DNA]</scope>
    <source>
        <strain evidence="4 5">DSM 108284</strain>
    </source>
</reference>
<comment type="caution">
    <text evidence="4">The sequence shown here is derived from an EMBL/GenBank/DDBJ whole genome shotgun (WGS) entry which is preliminary data.</text>
</comment>
<dbReference type="InterPro" id="IPR033121">
    <property type="entry name" value="PEPTIDASE_A1"/>
</dbReference>
<dbReference type="InterPro" id="IPR034164">
    <property type="entry name" value="Pepsin-like_dom"/>
</dbReference>
<gene>
    <name evidence="4" type="ORF">EWM64_g2979</name>
</gene>
<dbReference type="InterPro" id="IPR001461">
    <property type="entry name" value="Aspartic_peptidase_A1"/>
</dbReference>
<dbReference type="PRINTS" id="PR00792">
    <property type="entry name" value="PEPSIN"/>
</dbReference>
<dbReference type="GO" id="GO:0004190">
    <property type="term" value="F:aspartic-type endopeptidase activity"/>
    <property type="evidence" value="ECO:0007669"/>
    <property type="project" value="InterPro"/>
</dbReference>
<dbReference type="Proteomes" id="UP000298061">
    <property type="component" value="Unassembled WGS sequence"/>
</dbReference>
<feature type="region of interest" description="Disordered" evidence="2">
    <location>
        <begin position="1"/>
        <end position="31"/>
    </location>
</feature>
<comment type="similarity">
    <text evidence="1">Belongs to the peptidase A1 family.</text>
</comment>